<feature type="domain" description="Cyclic nucleotide-binding" evidence="5">
    <location>
        <begin position="10"/>
        <end position="129"/>
    </location>
</feature>
<name>A0A7K3PHK5_9ACTN</name>
<dbReference type="GO" id="GO:0003677">
    <property type="term" value="F:DNA binding"/>
    <property type="evidence" value="ECO:0007669"/>
    <property type="project" value="UniProtKB-KW"/>
</dbReference>
<sequence>MGLFGERRAFLEKLSDADRQALSGLGHRRDYAPQEQLLGEGESGTSVLVILGGWCTVWRSTERGRLILALRQGGELVGEMAALDGRPRSATVTALDGVRALAVPGDRFRHFMAARPYVSALVMAQLTERLRSADDQRSSLASATVLERLAACLVELADRTGRRESDAVVIRLPLSQHEIAAAIGATREAVAKALRLLREQGLVHTGPKVIAVADLEPLRLLGGAGAPHGTDAGTRTAHNGARSARGRRPGV</sequence>
<dbReference type="SMART" id="SM00419">
    <property type="entry name" value="HTH_CRP"/>
    <property type="match status" value="1"/>
</dbReference>
<dbReference type="GO" id="GO:0003700">
    <property type="term" value="F:DNA-binding transcription factor activity"/>
    <property type="evidence" value="ECO:0007669"/>
    <property type="project" value="TreeGrafter"/>
</dbReference>
<dbReference type="PROSITE" id="PS51063">
    <property type="entry name" value="HTH_CRP_2"/>
    <property type="match status" value="1"/>
</dbReference>
<dbReference type="InterPro" id="IPR036388">
    <property type="entry name" value="WH-like_DNA-bd_sf"/>
</dbReference>
<feature type="domain" description="HTH crp-type" evidence="6">
    <location>
        <begin position="143"/>
        <end position="216"/>
    </location>
</feature>
<dbReference type="Pfam" id="PF00027">
    <property type="entry name" value="cNMP_binding"/>
    <property type="match status" value="1"/>
</dbReference>
<dbReference type="CDD" id="cd00038">
    <property type="entry name" value="CAP_ED"/>
    <property type="match status" value="1"/>
</dbReference>
<evidence type="ECO:0000313" key="7">
    <source>
        <dbReference type="EMBL" id="NEB08871.1"/>
    </source>
</evidence>
<keyword evidence="2" id="KW-0238">DNA-binding</keyword>
<feature type="region of interest" description="Disordered" evidence="4">
    <location>
        <begin position="226"/>
        <end position="251"/>
    </location>
</feature>
<evidence type="ECO:0000256" key="3">
    <source>
        <dbReference type="ARBA" id="ARBA00023163"/>
    </source>
</evidence>
<dbReference type="Gene3D" id="1.10.10.10">
    <property type="entry name" value="Winged helix-like DNA-binding domain superfamily/Winged helix DNA-binding domain"/>
    <property type="match status" value="1"/>
</dbReference>
<dbReference type="GO" id="GO:0005829">
    <property type="term" value="C:cytosol"/>
    <property type="evidence" value="ECO:0007669"/>
    <property type="project" value="TreeGrafter"/>
</dbReference>
<evidence type="ECO:0000259" key="6">
    <source>
        <dbReference type="PROSITE" id="PS51063"/>
    </source>
</evidence>
<dbReference type="RefSeq" id="WP_164244627.1">
    <property type="nucleotide sequence ID" value="NZ_JAAGMA010000202.1"/>
</dbReference>
<dbReference type="InterPro" id="IPR036390">
    <property type="entry name" value="WH_DNA-bd_sf"/>
</dbReference>
<dbReference type="SMART" id="SM00100">
    <property type="entry name" value="cNMP"/>
    <property type="match status" value="1"/>
</dbReference>
<proteinExistence type="predicted"/>
<dbReference type="PANTHER" id="PTHR24567">
    <property type="entry name" value="CRP FAMILY TRANSCRIPTIONAL REGULATORY PROTEIN"/>
    <property type="match status" value="1"/>
</dbReference>
<dbReference type="SUPFAM" id="SSF51206">
    <property type="entry name" value="cAMP-binding domain-like"/>
    <property type="match status" value="1"/>
</dbReference>
<organism evidence="7 8">
    <name type="scientific">Streptomyces coelicoflavus</name>
    <dbReference type="NCBI Taxonomy" id="285562"/>
    <lineage>
        <taxon>Bacteria</taxon>
        <taxon>Bacillati</taxon>
        <taxon>Actinomycetota</taxon>
        <taxon>Actinomycetes</taxon>
        <taxon>Kitasatosporales</taxon>
        <taxon>Streptomycetaceae</taxon>
        <taxon>Streptomyces</taxon>
    </lineage>
</organism>
<accession>A0A7K3PHK5</accession>
<dbReference type="InterPro" id="IPR000595">
    <property type="entry name" value="cNMP-bd_dom"/>
</dbReference>
<dbReference type="PANTHER" id="PTHR24567:SF68">
    <property type="entry name" value="DNA-BINDING TRANSCRIPTIONAL DUAL REGULATOR CRP"/>
    <property type="match status" value="1"/>
</dbReference>
<evidence type="ECO:0000256" key="4">
    <source>
        <dbReference type="SAM" id="MobiDB-lite"/>
    </source>
</evidence>
<evidence type="ECO:0000259" key="5">
    <source>
        <dbReference type="PROSITE" id="PS50042"/>
    </source>
</evidence>
<dbReference type="EMBL" id="JAAGMA010000202">
    <property type="protein sequence ID" value="NEB08871.1"/>
    <property type="molecule type" value="Genomic_DNA"/>
</dbReference>
<evidence type="ECO:0000256" key="1">
    <source>
        <dbReference type="ARBA" id="ARBA00023015"/>
    </source>
</evidence>
<dbReference type="InterPro" id="IPR018490">
    <property type="entry name" value="cNMP-bd_dom_sf"/>
</dbReference>
<dbReference type="Pfam" id="PF13545">
    <property type="entry name" value="HTH_Crp_2"/>
    <property type="match status" value="1"/>
</dbReference>
<gene>
    <name evidence="7" type="ORF">G3I32_08285</name>
</gene>
<dbReference type="AlphaFoldDB" id="A0A7K3PHK5"/>
<keyword evidence="1" id="KW-0805">Transcription regulation</keyword>
<dbReference type="InterPro" id="IPR012318">
    <property type="entry name" value="HTH_CRP"/>
</dbReference>
<reference evidence="7 8" key="1">
    <citation type="submission" date="2020-01" db="EMBL/GenBank/DDBJ databases">
        <title>Insect and environment-associated Actinomycetes.</title>
        <authorList>
            <person name="Currrie C."/>
            <person name="Chevrette M."/>
            <person name="Carlson C."/>
            <person name="Stubbendieck R."/>
            <person name="Wendt-Pienkowski E."/>
        </authorList>
    </citation>
    <scope>NUCLEOTIDE SEQUENCE [LARGE SCALE GENOMIC DNA]</scope>
    <source>
        <strain evidence="7 8">SID14163</strain>
    </source>
</reference>
<dbReference type="Gene3D" id="2.60.120.10">
    <property type="entry name" value="Jelly Rolls"/>
    <property type="match status" value="1"/>
</dbReference>
<dbReference type="InterPro" id="IPR050397">
    <property type="entry name" value="Env_Response_Regulators"/>
</dbReference>
<comment type="caution">
    <text evidence="7">The sequence shown here is derived from an EMBL/GenBank/DDBJ whole genome shotgun (WGS) entry which is preliminary data.</text>
</comment>
<dbReference type="PRINTS" id="PR00034">
    <property type="entry name" value="HTHCRP"/>
</dbReference>
<dbReference type="InterPro" id="IPR014710">
    <property type="entry name" value="RmlC-like_jellyroll"/>
</dbReference>
<dbReference type="PROSITE" id="PS50042">
    <property type="entry name" value="CNMP_BINDING_3"/>
    <property type="match status" value="1"/>
</dbReference>
<evidence type="ECO:0000256" key="2">
    <source>
        <dbReference type="ARBA" id="ARBA00023125"/>
    </source>
</evidence>
<protein>
    <submittedName>
        <fullName evidence="7">Crp/Fnr family transcriptional regulator</fullName>
    </submittedName>
</protein>
<keyword evidence="3" id="KW-0804">Transcription</keyword>
<evidence type="ECO:0000313" key="8">
    <source>
        <dbReference type="Proteomes" id="UP000470446"/>
    </source>
</evidence>
<dbReference type="Proteomes" id="UP000470446">
    <property type="component" value="Unassembled WGS sequence"/>
</dbReference>
<dbReference type="SUPFAM" id="SSF46785">
    <property type="entry name" value="Winged helix' DNA-binding domain"/>
    <property type="match status" value="1"/>
</dbReference>